<dbReference type="AlphaFoldDB" id="A0A6P3Y9F6"/>
<dbReference type="Proteomes" id="UP000515204">
    <property type="component" value="Unplaced"/>
</dbReference>
<proteinExistence type="predicted"/>
<dbReference type="InterPro" id="IPR017384">
    <property type="entry name" value="NADH_Ub_cplx-1_asu_su-1"/>
</dbReference>
<dbReference type="Pfam" id="PF15879">
    <property type="entry name" value="MWFE"/>
    <property type="match status" value="1"/>
</dbReference>
<dbReference type="KEGG" id="dqu:106750653"/>
<dbReference type="GeneID" id="106750653"/>
<keyword evidence="1" id="KW-1133">Transmembrane helix</keyword>
<accession>A0A6P3Y9F6</accession>
<keyword evidence="1" id="KW-0472">Membrane</keyword>
<protein>
    <submittedName>
        <fullName evidence="3">Uncharacterized protein LOC106750653</fullName>
    </submittedName>
</protein>
<dbReference type="RefSeq" id="XP_014486632.1">
    <property type="nucleotide sequence ID" value="XM_014631146.1"/>
</dbReference>
<keyword evidence="1" id="KW-0812">Transmembrane</keyword>
<name>A0A6P3Y9F6_DINQU</name>
<keyword evidence="2" id="KW-1185">Reference proteome</keyword>
<evidence type="ECO:0000313" key="2">
    <source>
        <dbReference type="Proteomes" id="UP000515204"/>
    </source>
</evidence>
<organism evidence="2 3">
    <name type="scientific">Dinoponera quadriceps</name>
    <name type="common">South American ant</name>
    <dbReference type="NCBI Taxonomy" id="609295"/>
    <lineage>
        <taxon>Eukaryota</taxon>
        <taxon>Metazoa</taxon>
        <taxon>Ecdysozoa</taxon>
        <taxon>Arthropoda</taxon>
        <taxon>Hexapoda</taxon>
        <taxon>Insecta</taxon>
        <taxon>Pterygota</taxon>
        <taxon>Neoptera</taxon>
        <taxon>Endopterygota</taxon>
        <taxon>Hymenoptera</taxon>
        <taxon>Apocrita</taxon>
        <taxon>Aculeata</taxon>
        <taxon>Formicoidea</taxon>
        <taxon>Formicidae</taxon>
        <taxon>Ponerinae</taxon>
        <taxon>Ponerini</taxon>
        <taxon>Dinoponera</taxon>
    </lineage>
</organism>
<feature type="transmembrane region" description="Helical" evidence="1">
    <location>
        <begin position="6"/>
        <end position="27"/>
    </location>
</feature>
<sequence length="70" mass="8411">MWYEIIPSMVIVGMVPIVPQLFCYYLNELVLGNPMRRDMRNIWDRHMFTRDTRIDGAPWKNRGLENIPDD</sequence>
<gene>
    <name evidence="3" type="primary">LOC106750653</name>
</gene>
<evidence type="ECO:0000313" key="3">
    <source>
        <dbReference type="RefSeq" id="XP_014486632.1"/>
    </source>
</evidence>
<evidence type="ECO:0000256" key="1">
    <source>
        <dbReference type="SAM" id="Phobius"/>
    </source>
</evidence>
<reference evidence="3" key="1">
    <citation type="submission" date="2025-08" db="UniProtKB">
        <authorList>
            <consortium name="RefSeq"/>
        </authorList>
    </citation>
    <scope>IDENTIFICATION</scope>
</reference>
<dbReference type="OrthoDB" id="1920692at2759"/>